<dbReference type="Gene3D" id="3.40.50.300">
    <property type="entry name" value="P-loop containing nucleotide triphosphate hydrolases"/>
    <property type="match status" value="1"/>
</dbReference>
<keyword evidence="10" id="KW-1185">Reference proteome</keyword>
<dbReference type="Pfam" id="PF00023">
    <property type="entry name" value="Ank"/>
    <property type="match status" value="1"/>
</dbReference>
<protein>
    <submittedName>
        <fullName evidence="9">Uncharacterized protein</fullName>
    </submittedName>
</protein>
<dbReference type="InterPro" id="IPR027417">
    <property type="entry name" value="P-loop_NTPase"/>
</dbReference>
<dbReference type="AlphaFoldDB" id="A0A1L7WL27"/>
<dbReference type="Pfam" id="PF12796">
    <property type="entry name" value="Ank_2"/>
    <property type="match status" value="3"/>
</dbReference>
<evidence type="ECO:0000256" key="5">
    <source>
        <dbReference type="SAM" id="SignalP"/>
    </source>
</evidence>
<feature type="repeat" description="ANK" evidence="3">
    <location>
        <begin position="1190"/>
        <end position="1222"/>
    </location>
</feature>
<feature type="chain" id="PRO_5013176976" evidence="5">
    <location>
        <begin position="24"/>
        <end position="1280"/>
    </location>
</feature>
<feature type="signal peptide" evidence="5">
    <location>
        <begin position="1"/>
        <end position="23"/>
    </location>
</feature>
<evidence type="ECO:0000259" key="6">
    <source>
        <dbReference type="Pfam" id="PF17100"/>
    </source>
</evidence>
<dbReference type="OrthoDB" id="163438at2759"/>
<feature type="region of interest" description="Disordered" evidence="4">
    <location>
        <begin position="51"/>
        <end position="99"/>
    </location>
</feature>
<dbReference type="InterPro" id="IPR031359">
    <property type="entry name" value="NACHT_N"/>
</dbReference>
<name>A0A1L7WL27_9HELO</name>
<feature type="compositionally biased region" description="Low complexity" evidence="4">
    <location>
        <begin position="82"/>
        <end position="93"/>
    </location>
</feature>
<feature type="compositionally biased region" description="Basic and acidic residues" evidence="4">
    <location>
        <begin position="118"/>
        <end position="128"/>
    </location>
</feature>
<feature type="repeat" description="ANK" evidence="3">
    <location>
        <begin position="1223"/>
        <end position="1255"/>
    </location>
</feature>
<dbReference type="Pfam" id="PF17100">
    <property type="entry name" value="NACHT_N"/>
    <property type="match status" value="1"/>
</dbReference>
<dbReference type="InterPro" id="IPR002110">
    <property type="entry name" value="Ankyrin_rpt"/>
</dbReference>
<dbReference type="PANTHER" id="PTHR24171">
    <property type="entry name" value="ANKYRIN REPEAT DOMAIN-CONTAINING PROTEIN 39-RELATED"/>
    <property type="match status" value="1"/>
</dbReference>
<dbReference type="STRING" id="576137.A0A1L7WL27"/>
<feature type="repeat" description="ANK" evidence="3">
    <location>
        <begin position="1050"/>
        <end position="1082"/>
    </location>
</feature>
<proteinExistence type="predicted"/>
<feature type="repeat" description="ANK" evidence="3">
    <location>
        <begin position="984"/>
        <end position="1016"/>
    </location>
</feature>
<dbReference type="PANTHER" id="PTHR24171:SF10">
    <property type="entry name" value="ANKYRIN REPEAT DOMAIN-CONTAINING PROTEIN 29-LIKE"/>
    <property type="match status" value="1"/>
</dbReference>
<dbReference type="PROSITE" id="PS50297">
    <property type="entry name" value="ANK_REP_REGION"/>
    <property type="match status" value="8"/>
</dbReference>
<feature type="repeat" description="ANK" evidence="3">
    <location>
        <begin position="1123"/>
        <end position="1155"/>
    </location>
</feature>
<sequence>MDRAASYISLIPTLLLCPASAAASASYAAKMSEEQAAGRCKKGRLERWKSAQPGWFRPFSRDHSRQSSRTPSPVRRGKADDAPTTADASSSTPKIRPGVNHEARLVAGANAVVLAVKLEGKPDNRPDDNQNVESDDDEDAELDAATGRSRDQENSNTDPDAAGSAQENDMWKIAEAQLRLDKKQTELLDAYYDILKSKLKKDLNPAGTLERQKQISAFIVSESKGFRDTSKLGKFASVLKKGADCILKAEAVISAASQPCLPASVACAGVMLVLSLCTQAGSQRDVLFKGLWEIPDVIYDLAENEKLHWTDAQDPVFKTSMTKLCSHILEFLARAACHLEKHPITRTLKDMFNQVEWDTLLSAIKDAEARVYNHSAVNGWKDVRMIREAQEKGQLAQQTATLSKETAVRNEKITAFLQKLNEYAWPGGDSYEYSKERVQRAEEGTCKWFTNHDKFKAWECPENPNTGSPLLLLTAYPGCGKSVLSKHLIDTVLSKLNDRTVCYFFFKDDFEHQRSATGALCTLLHQLLIISESKRRTSLADSAFRRLETMGKESFFGSVSSLWKTFTEAALHTDAGEVICILDALDECQPNGRNELIKAINEFYRTPRNQASCLLKLFLTTRPYGDIIQSQFSYVWGHKLPEIRLAGEEDDVANDIAEEIKIVVDKRIDQICDTFHLTKQKSNLMKTNLGAAPGRTYLWITLIFDDLLKKTSGISKEYIESFVKNPPKDVDDAYEKILNRSKTQGLGNQDLKKTRNILQMIIAARRPLTLGEMSIALLLLEHQPPYQDLADEMESKEGIWDIIRDCCGLLVIRVDERLYLLHQTVREFLVATGPDINNENQKAQDTPDSGTITPHSYFWKYSIDLTDANSVLAEACISYLYSNFSKTDDSLLDYSAIYWIDHYRQSRQNCQVAVANMTRDICLPSEPRAKWTKIHNKHNRIPATGSLLCLASALGLDSFVEEFLHEQNLIGIDLEAVVDSDDSGGRTPLSWAAENGHEAAVKLLLASKAEVDSKDICDHTPLSWAAENGREAIVKLLLASKAKVNSKDSHNWTPLSWAAKNGHEAIVKLLLASKAEVNSKDNHSRTPLLWAAENGHEAIVKLLLASKAEVDSNGSDGLTPLSDGQTPLSLAAKNGYEAIVKLLLASKAEVDSKDSDNQTPLSWAARNGHKAIVKLLLASKAEVDSKNDSYGQTPLSWAAENGHEATVKLLLASKAKVNSKDYHNRTPLSLAAKNGHEAIVKLLLASKAAVDSKDGGSRTPLWWAAKNGHEAVVKLLSGNS</sequence>
<feature type="domain" description="GPI inositol-deacylase winged helix" evidence="7">
    <location>
        <begin position="752"/>
        <end position="833"/>
    </location>
</feature>
<evidence type="ECO:0000259" key="8">
    <source>
        <dbReference type="Pfam" id="PF24883"/>
    </source>
</evidence>
<evidence type="ECO:0000256" key="2">
    <source>
        <dbReference type="ARBA" id="ARBA00023043"/>
    </source>
</evidence>
<dbReference type="InterPro" id="IPR036770">
    <property type="entry name" value="Ankyrin_rpt-contain_sf"/>
</dbReference>
<feature type="domain" description="NWD NACHT-NTPase N-terminal" evidence="6">
    <location>
        <begin position="170"/>
        <end position="371"/>
    </location>
</feature>
<dbReference type="Proteomes" id="UP000184330">
    <property type="component" value="Unassembled WGS sequence"/>
</dbReference>
<evidence type="ECO:0000313" key="10">
    <source>
        <dbReference type="Proteomes" id="UP000184330"/>
    </source>
</evidence>
<evidence type="ECO:0000256" key="4">
    <source>
        <dbReference type="SAM" id="MobiDB-lite"/>
    </source>
</evidence>
<dbReference type="SUPFAM" id="SSF48403">
    <property type="entry name" value="Ankyrin repeat"/>
    <property type="match status" value="1"/>
</dbReference>
<keyword evidence="5" id="KW-0732">Signal</keyword>
<dbReference type="EMBL" id="FJOG01000003">
    <property type="protein sequence ID" value="CZR53464.1"/>
    <property type="molecule type" value="Genomic_DNA"/>
</dbReference>
<dbReference type="Pfam" id="PF22939">
    <property type="entry name" value="WHD_GPIID"/>
    <property type="match status" value="1"/>
</dbReference>
<dbReference type="InterPro" id="IPR054471">
    <property type="entry name" value="GPIID_WHD"/>
</dbReference>
<keyword evidence="2 3" id="KW-0040">ANK repeat</keyword>
<evidence type="ECO:0000256" key="3">
    <source>
        <dbReference type="PROSITE-ProRule" id="PRU00023"/>
    </source>
</evidence>
<feature type="domain" description="Nephrocystin 3-like N-terminal" evidence="8">
    <location>
        <begin position="444"/>
        <end position="622"/>
    </location>
</feature>
<dbReference type="PROSITE" id="PS50088">
    <property type="entry name" value="ANK_REPEAT"/>
    <property type="match status" value="8"/>
</dbReference>
<dbReference type="InterPro" id="IPR056884">
    <property type="entry name" value="NPHP3-like_N"/>
</dbReference>
<gene>
    <name evidence="9" type="ORF">PAC_03342</name>
</gene>
<dbReference type="Gene3D" id="1.25.40.20">
    <property type="entry name" value="Ankyrin repeat-containing domain"/>
    <property type="match status" value="4"/>
</dbReference>
<evidence type="ECO:0000259" key="7">
    <source>
        <dbReference type="Pfam" id="PF22939"/>
    </source>
</evidence>
<organism evidence="9 10">
    <name type="scientific">Phialocephala subalpina</name>
    <dbReference type="NCBI Taxonomy" id="576137"/>
    <lineage>
        <taxon>Eukaryota</taxon>
        <taxon>Fungi</taxon>
        <taxon>Dikarya</taxon>
        <taxon>Ascomycota</taxon>
        <taxon>Pezizomycotina</taxon>
        <taxon>Leotiomycetes</taxon>
        <taxon>Helotiales</taxon>
        <taxon>Mollisiaceae</taxon>
        <taxon>Phialocephala</taxon>
        <taxon>Phialocephala fortinii species complex</taxon>
    </lineage>
</organism>
<evidence type="ECO:0000313" key="9">
    <source>
        <dbReference type="EMBL" id="CZR53464.1"/>
    </source>
</evidence>
<keyword evidence="1" id="KW-0677">Repeat</keyword>
<feature type="repeat" description="ANK" evidence="3">
    <location>
        <begin position="1017"/>
        <end position="1049"/>
    </location>
</feature>
<accession>A0A1L7WL27</accession>
<feature type="repeat" description="ANK" evidence="3">
    <location>
        <begin position="1156"/>
        <end position="1188"/>
    </location>
</feature>
<reference evidence="9 10" key="1">
    <citation type="submission" date="2016-03" db="EMBL/GenBank/DDBJ databases">
        <authorList>
            <person name="Ploux O."/>
        </authorList>
    </citation>
    <scope>NUCLEOTIDE SEQUENCE [LARGE SCALE GENOMIC DNA]</scope>
    <source>
        <strain evidence="9 10">UAMH 11012</strain>
    </source>
</reference>
<dbReference type="SMART" id="SM00248">
    <property type="entry name" value="ANK"/>
    <property type="match status" value="9"/>
</dbReference>
<evidence type="ECO:0000256" key="1">
    <source>
        <dbReference type="ARBA" id="ARBA00022737"/>
    </source>
</evidence>
<feature type="repeat" description="ANK" evidence="3">
    <location>
        <begin position="1083"/>
        <end position="1115"/>
    </location>
</feature>
<dbReference type="Pfam" id="PF24883">
    <property type="entry name" value="NPHP3_N"/>
    <property type="match status" value="1"/>
</dbReference>
<feature type="compositionally biased region" description="Acidic residues" evidence="4">
    <location>
        <begin position="133"/>
        <end position="142"/>
    </location>
</feature>
<feature type="region of interest" description="Disordered" evidence="4">
    <location>
        <begin position="118"/>
        <end position="168"/>
    </location>
</feature>